<dbReference type="Pfam" id="PF00314">
    <property type="entry name" value="Thaumatin"/>
    <property type="match status" value="2"/>
</dbReference>
<name>A0A4D6LRX5_VIGUN</name>
<keyword evidence="2" id="KW-1133">Transmembrane helix</keyword>
<dbReference type="InterPro" id="IPR001938">
    <property type="entry name" value="Thaumatin"/>
</dbReference>
<dbReference type="FunFam" id="2.60.110.10:FF:000004">
    <property type="entry name" value="THAUMATIN-LIKE PROTEIN 1"/>
    <property type="match status" value="1"/>
</dbReference>
<keyword evidence="2" id="KW-0472">Membrane</keyword>
<evidence type="ECO:0000256" key="1">
    <source>
        <dbReference type="ARBA" id="ARBA00010607"/>
    </source>
</evidence>
<dbReference type="InterPro" id="IPR037176">
    <property type="entry name" value="Osmotin/thaumatin-like_sf"/>
</dbReference>
<evidence type="ECO:0000313" key="5">
    <source>
        <dbReference type="Proteomes" id="UP000501690"/>
    </source>
</evidence>
<feature type="transmembrane region" description="Helical" evidence="2">
    <location>
        <begin position="491"/>
        <end position="513"/>
    </location>
</feature>
<reference evidence="4 5" key="1">
    <citation type="submission" date="2019-04" db="EMBL/GenBank/DDBJ databases">
        <title>An improved genome assembly and genetic linkage map for asparagus bean, Vigna unguiculata ssp. sesquipedialis.</title>
        <authorList>
            <person name="Xia Q."/>
            <person name="Zhang R."/>
            <person name="Dong Y."/>
        </authorList>
    </citation>
    <scope>NUCLEOTIDE SEQUENCE [LARGE SCALE GENOMIC DNA]</scope>
    <source>
        <tissue evidence="4">Leaf</tissue>
    </source>
</reference>
<dbReference type="Proteomes" id="UP000501690">
    <property type="component" value="Linkage Group LG4"/>
</dbReference>
<protein>
    <submittedName>
        <fullName evidence="4">Thaumatin</fullName>
    </submittedName>
</protein>
<dbReference type="PROSITE" id="PS51367">
    <property type="entry name" value="THAUMATIN_2"/>
    <property type="match status" value="2"/>
</dbReference>
<gene>
    <name evidence="4" type="ORF">DEO72_LG4g2082</name>
</gene>
<dbReference type="AlphaFoldDB" id="A0A4D6LRX5"/>
<dbReference type="PRINTS" id="PR00347">
    <property type="entry name" value="THAUMATIN"/>
</dbReference>
<keyword evidence="2" id="KW-0812">Transmembrane</keyword>
<feature type="transmembrane region" description="Helical" evidence="2">
    <location>
        <begin position="239"/>
        <end position="259"/>
    </location>
</feature>
<evidence type="ECO:0000256" key="3">
    <source>
        <dbReference type="SAM" id="SignalP"/>
    </source>
</evidence>
<proteinExistence type="inferred from homology"/>
<evidence type="ECO:0000313" key="4">
    <source>
        <dbReference type="EMBL" id="QCD91118.1"/>
    </source>
</evidence>
<feature type="chain" id="PRO_5020028098" evidence="3">
    <location>
        <begin position="26"/>
        <end position="537"/>
    </location>
</feature>
<accession>A0A4D6LRX5</accession>
<dbReference type="PANTHER" id="PTHR31048">
    <property type="entry name" value="OS03G0233200 PROTEIN"/>
    <property type="match status" value="1"/>
</dbReference>
<evidence type="ECO:0000256" key="2">
    <source>
        <dbReference type="SAM" id="Phobius"/>
    </source>
</evidence>
<dbReference type="SMART" id="SM00205">
    <property type="entry name" value="THN"/>
    <property type="match status" value="2"/>
</dbReference>
<dbReference type="SMR" id="A0A4D6LRX5"/>
<dbReference type="SUPFAM" id="SSF49870">
    <property type="entry name" value="Osmotin, thaumatin-like protein"/>
    <property type="match status" value="2"/>
</dbReference>
<organism evidence="4 5">
    <name type="scientific">Vigna unguiculata</name>
    <name type="common">Cowpea</name>
    <dbReference type="NCBI Taxonomy" id="3917"/>
    <lineage>
        <taxon>Eukaryota</taxon>
        <taxon>Viridiplantae</taxon>
        <taxon>Streptophyta</taxon>
        <taxon>Embryophyta</taxon>
        <taxon>Tracheophyta</taxon>
        <taxon>Spermatophyta</taxon>
        <taxon>Magnoliopsida</taxon>
        <taxon>eudicotyledons</taxon>
        <taxon>Gunneridae</taxon>
        <taxon>Pentapetalae</taxon>
        <taxon>rosids</taxon>
        <taxon>fabids</taxon>
        <taxon>Fabales</taxon>
        <taxon>Fabaceae</taxon>
        <taxon>Papilionoideae</taxon>
        <taxon>50 kb inversion clade</taxon>
        <taxon>NPAAA clade</taxon>
        <taxon>indigoferoid/millettioid clade</taxon>
        <taxon>Phaseoleae</taxon>
        <taxon>Vigna</taxon>
    </lineage>
</organism>
<keyword evidence="3" id="KW-0732">Signal</keyword>
<keyword evidence="5" id="KW-1185">Reference proteome</keyword>
<feature type="signal peptide" evidence="3">
    <location>
        <begin position="1"/>
        <end position="25"/>
    </location>
</feature>
<sequence>MVSSNFLTVVLCNVFFFLFLSGAYSTTFTVTNKCKYTVWPAILSDPGSSPLSNTGFTLPPGDSNTLAVPPAWSGRLWGRTLCSLDTTGKFSCVTGDCGTSTVECAGGNPTSPVTLVEFHFNDTSGLILYDISLVDGFNLPVQVAPRSRNCSATACLTDLNMECPMELKVTKDGKAVACKSTCQTQPCSSSLFFKTACSGARVNAHHDHSFFTCSSSHYTVTFCSTRKSGMMKKHSGKKVGIYGGSGGVLSVIGLIYLFIKFRIRIRFSNQRLYSTTVTVTNKCKYTVWPAILSAAGSSPLATTGFVLVSGNSKTLPVPPAWSGQLWGRTLCSLDTTGKFSCVTGDCGTSTVECAGGNPKSPVTLVEFDFNGTGHMNLYDISLVEGFNLPVRVASRGGNCSATDCSVDLNAVCPTEHKVIRNGEAVACKSTCQTEPCSSSLFFKTACSGVRVYAHDHDFFTCSSPHYTLTFCPTSKSWRKAENKKEPSGKNAVKYTGVLAVIISVICGFIIFRIRLRLSNTDWEISLSAGTTNDTGQC</sequence>
<dbReference type="EMBL" id="CP039348">
    <property type="protein sequence ID" value="QCD91118.1"/>
    <property type="molecule type" value="Genomic_DNA"/>
</dbReference>
<dbReference type="Gene3D" id="2.60.110.10">
    <property type="entry name" value="Thaumatin"/>
    <property type="match status" value="2"/>
</dbReference>
<comment type="similarity">
    <text evidence="1">Belongs to the thaumatin family.</text>
</comment>